<keyword evidence="3 4" id="KW-0274">FAD</keyword>
<name>A0A5C6XG28_9DELT</name>
<protein>
    <submittedName>
        <fullName evidence="8">Acyl-CoA dehydrogenase</fullName>
    </submittedName>
</protein>
<dbReference type="Proteomes" id="UP000321046">
    <property type="component" value="Unassembled WGS sequence"/>
</dbReference>
<comment type="caution">
    <text evidence="8">The sequence shown here is derived from an EMBL/GenBank/DDBJ whole genome shotgun (WGS) entry which is preliminary data.</text>
</comment>
<dbReference type="Gene3D" id="1.20.140.10">
    <property type="entry name" value="Butyryl-CoA Dehydrogenase, subunit A, domain 3"/>
    <property type="match status" value="1"/>
</dbReference>
<evidence type="ECO:0000256" key="1">
    <source>
        <dbReference type="ARBA" id="ARBA00009347"/>
    </source>
</evidence>
<dbReference type="AlphaFoldDB" id="A0A5C6XG28"/>
<dbReference type="InterPro" id="IPR006091">
    <property type="entry name" value="Acyl-CoA_Oxase/DH_mid-dom"/>
</dbReference>
<comment type="similarity">
    <text evidence="1 4">Belongs to the acyl-CoA dehydrogenase family.</text>
</comment>
<dbReference type="InterPro" id="IPR041504">
    <property type="entry name" value="AidB_N"/>
</dbReference>
<dbReference type="InterPro" id="IPR036250">
    <property type="entry name" value="AcylCo_DH-like_C"/>
</dbReference>
<dbReference type="PANTHER" id="PTHR42707:SF2">
    <property type="entry name" value="ACD11 DEHYDROGENASE"/>
    <property type="match status" value="1"/>
</dbReference>
<comment type="cofactor">
    <cofactor evidence="4">
        <name>FAD</name>
        <dbReference type="ChEBI" id="CHEBI:57692"/>
    </cofactor>
</comment>
<evidence type="ECO:0000313" key="8">
    <source>
        <dbReference type="EMBL" id="TXD38813.1"/>
    </source>
</evidence>
<organism evidence="8 9">
    <name type="scientific">Lujinxingia vulgaris</name>
    <dbReference type="NCBI Taxonomy" id="2600176"/>
    <lineage>
        <taxon>Bacteria</taxon>
        <taxon>Deltaproteobacteria</taxon>
        <taxon>Bradymonadales</taxon>
        <taxon>Lujinxingiaceae</taxon>
        <taxon>Lujinxingia</taxon>
    </lineage>
</organism>
<proteinExistence type="inferred from homology"/>
<keyword evidence="4" id="KW-0560">Oxidoreductase</keyword>
<dbReference type="SUPFAM" id="SSF56645">
    <property type="entry name" value="Acyl-CoA dehydrogenase NM domain-like"/>
    <property type="match status" value="1"/>
</dbReference>
<keyword evidence="2 4" id="KW-0285">Flavoprotein</keyword>
<accession>A0A5C6XG28</accession>
<evidence type="ECO:0000259" key="5">
    <source>
        <dbReference type="Pfam" id="PF00441"/>
    </source>
</evidence>
<reference evidence="8 9" key="1">
    <citation type="submission" date="2019-08" db="EMBL/GenBank/DDBJ databases">
        <title>Bradymonadales sp. TMQ2.</title>
        <authorList>
            <person name="Liang Q."/>
        </authorList>
    </citation>
    <scope>NUCLEOTIDE SEQUENCE [LARGE SCALE GENOMIC DNA]</scope>
    <source>
        <strain evidence="8 9">TMQ2</strain>
    </source>
</reference>
<feature type="domain" description="Acyl-CoA oxidase/dehydrogenase middle" evidence="6">
    <location>
        <begin position="225"/>
        <end position="323"/>
    </location>
</feature>
<evidence type="ECO:0000259" key="6">
    <source>
        <dbReference type="Pfam" id="PF02770"/>
    </source>
</evidence>
<dbReference type="Gene3D" id="6.10.250.600">
    <property type="match status" value="1"/>
</dbReference>
<dbReference type="InterPro" id="IPR052904">
    <property type="entry name" value="Acyl-CoA_dehydrogenase-like"/>
</dbReference>
<dbReference type="PANTHER" id="PTHR42707">
    <property type="entry name" value="ACYL-COA DEHYDROGENASE"/>
    <property type="match status" value="1"/>
</dbReference>
<evidence type="ECO:0000256" key="2">
    <source>
        <dbReference type="ARBA" id="ARBA00022630"/>
    </source>
</evidence>
<dbReference type="SUPFAM" id="SSF47203">
    <property type="entry name" value="Acyl-CoA dehydrogenase C-terminal domain-like"/>
    <property type="match status" value="1"/>
</dbReference>
<gene>
    <name evidence="8" type="ORF">FRC96_07700</name>
</gene>
<dbReference type="Gene3D" id="2.40.110.20">
    <property type="match status" value="1"/>
</dbReference>
<dbReference type="Pfam" id="PF00441">
    <property type="entry name" value="Acyl-CoA_dh_1"/>
    <property type="match status" value="1"/>
</dbReference>
<evidence type="ECO:0000256" key="4">
    <source>
        <dbReference type="RuleBase" id="RU362125"/>
    </source>
</evidence>
<dbReference type="GO" id="GO:0003995">
    <property type="term" value="F:acyl-CoA dehydrogenase activity"/>
    <property type="evidence" value="ECO:0007669"/>
    <property type="project" value="TreeGrafter"/>
</dbReference>
<evidence type="ECO:0000259" key="7">
    <source>
        <dbReference type="Pfam" id="PF18158"/>
    </source>
</evidence>
<dbReference type="InterPro" id="IPR009100">
    <property type="entry name" value="AcylCoA_DH/oxidase_NM_dom_sf"/>
</dbReference>
<dbReference type="EMBL" id="VOSL01000036">
    <property type="protein sequence ID" value="TXD38813.1"/>
    <property type="molecule type" value="Genomic_DNA"/>
</dbReference>
<feature type="domain" description="Adaptive response protein AidB N-terminal" evidence="7">
    <location>
        <begin position="61"/>
        <end position="216"/>
    </location>
</feature>
<evidence type="ECO:0000313" key="9">
    <source>
        <dbReference type="Proteomes" id="UP000321046"/>
    </source>
</evidence>
<dbReference type="Pfam" id="PF18158">
    <property type="entry name" value="AidB_N"/>
    <property type="match status" value="1"/>
</dbReference>
<dbReference type="OrthoDB" id="9771038at2"/>
<feature type="domain" description="Acyl-CoA dehydrogenase/oxidase C-terminal" evidence="5">
    <location>
        <begin position="334"/>
        <end position="494"/>
    </location>
</feature>
<dbReference type="InterPro" id="IPR009075">
    <property type="entry name" value="AcylCo_DH/oxidase_C"/>
</dbReference>
<sequence>MSHAPRGRRASPPMAFNIIKSERSLTCRAHRRSETMADTIDPSFETPEPNARGRQALNNFGEAQRHNAYQADAHFQRVIRRYARPERLEALEEALDAFGEVVLGELDEVVRKNNETTNLPQLNRYTGFGERVEQIDHHPTYHEAGRHIYGSGVMAAYAEHPNNIGALSRFYLSSLNGEAGHNCPLACTAGVIRVLQELGSEELKATYLPGFLDAEYANHLEGAQFLTEIQGGSDVGANGTRAVREEDGSYRIYGEKWFCSNIDADVFLMTARVEELGAEGTRGLGLFLVPRKLDDGTVNAFYVRRLKDKLGTRSMASGECDFRGARAFHMGEVGEGFKHMMNLVINTSRLYNAVGCCGVMRRAYLTAKLYADHREAFGQAIINYPLVQETLADVRAELEAMVSANFHLTALQDRLDDGGASEREGQFLRMAININKSRTAMSARWACVQGIEVLGGNGAIESFSVLPRLLRDAIVYENWEGTHNTLYMQVLRDMHRYKVHGGFFAYLSGLLNEVQGAEKARADELADVLGELSAKVDRVLSLNQASASLAMRGLVDELAYLLYAVVRVWERDSASLKGTEEAMDLASLEHFLDLRVRGVRRVDDSEYLKRLQTLAARI</sequence>
<evidence type="ECO:0000256" key="3">
    <source>
        <dbReference type="ARBA" id="ARBA00022827"/>
    </source>
</evidence>
<dbReference type="Pfam" id="PF02770">
    <property type="entry name" value="Acyl-CoA_dh_M"/>
    <property type="match status" value="1"/>
</dbReference>